<protein>
    <submittedName>
        <fullName evidence="1">Uncharacterized protein</fullName>
    </submittedName>
</protein>
<organism evidence="1 2">
    <name type="scientific">Botryotinia fuckeliana (strain T4)</name>
    <name type="common">Noble rot fungus</name>
    <name type="synonym">Botrytis cinerea</name>
    <dbReference type="NCBI Taxonomy" id="999810"/>
    <lineage>
        <taxon>Eukaryota</taxon>
        <taxon>Fungi</taxon>
        <taxon>Dikarya</taxon>
        <taxon>Ascomycota</taxon>
        <taxon>Pezizomycotina</taxon>
        <taxon>Leotiomycetes</taxon>
        <taxon>Helotiales</taxon>
        <taxon>Sclerotiniaceae</taxon>
        <taxon>Botrytis</taxon>
    </lineage>
</organism>
<dbReference type="HOGENOM" id="CLU_3068416_0_0_1"/>
<name>G2YFZ6_BOTF4</name>
<evidence type="ECO:0000313" key="1">
    <source>
        <dbReference type="EMBL" id="CCD50694.1"/>
    </source>
</evidence>
<accession>G2YFZ6</accession>
<dbReference type="InParanoid" id="G2YFZ6"/>
<dbReference type="Proteomes" id="UP000008177">
    <property type="component" value="Unplaced contigs"/>
</dbReference>
<evidence type="ECO:0000313" key="2">
    <source>
        <dbReference type="Proteomes" id="UP000008177"/>
    </source>
</evidence>
<reference evidence="2" key="1">
    <citation type="journal article" date="2011" name="PLoS Genet.">
        <title>Genomic analysis of the necrotrophic fungal pathogens Sclerotinia sclerotiorum and Botrytis cinerea.</title>
        <authorList>
            <person name="Amselem J."/>
            <person name="Cuomo C.A."/>
            <person name="van Kan J.A."/>
            <person name="Viaud M."/>
            <person name="Benito E.P."/>
            <person name="Couloux A."/>
            <person name="Coutinho P.M."/>
            <person name="de Vries R.P."/>
            <person name="Dyer P.S."/>
            <person name="Fillinger S."/>
            <person name="Fournier E."/>
            <person name="Gout L."/>
            <person name="Hahn M."/>
            <person name="Kohn L."/>
            <person name="Lapalu N."/>
            <person name="Plummer K.M."/>
            <person name="Pradier J.M."/>
            <person name="Quevillon E."/>
            <person name="Sharon A."/>
            <person name="Simon A."/>
            <person name="ten Have A."/>
            <person name="Tudzynski B."/>
            <person name="Tudzynski P."/>
            <person name="Wincker P."/>
            <person name="Andrew M."/>
            <person name="Anthouard V."/>
            <person name="Beever R.E."/>
            <person name="Beffa R."/>
            <person name="Benoit I."/>
            <person name="Bouzid O."/>
            <person name="Brault B."/>
            <person name="Chen Z."/>
            <person name="Choquer M."/>
            <person name="Collemare J."/>
            <person name="Cotton P."/>
            <person name="Danchin E.G."/>
            <person name="Da Silva C."/>
            <person name="Gautier A."/>
            <person name="Giraud C."/>
            <person name="Giraud T."/>
            <person name="Gonzalez C."/>
            <person name="Grossetete S."/>
            <person name="Guldener U."/>
            <person name="Henrissat B."/>
            <person name="Howlett B.J."/>
            <person name="Kodira C."/>
            <person name="Kretschmer M."/>
            <person name="Lappartient A."/>
            <person name="Leroch M."/>
            <person name="Levis C."/>
            <person name="Mauceli E."/>
            <person name="Neuveglise C."/>
            <person name="Oeser B."/>
            <person name="Pearson M."/>
            <person name="Poulain J."/>
            <person name="Poussereau N."/>
            <person name="Quesneville H."/>
            <person name="Rascle C."/>
            <person name="Schumacher J."/>
            <person name="Segurens B."/>
            <person name="Sexton A."/>
            <person name="Silva E."/>
            <person name="Sirven C."/>
            <person name="Soanes D.M."/>
            <person name="Talbot N.J."/>
            <person name="Templeton M."/>
            <person name="Yandava C."/>
            <person name="Yarden O."/>
            <person name="Zeng Q."/>
            <person name="Rollins J.A."/>
            <person name="Lebrun M.H."/>
            <person name="Dickman M."/>
        </authorList>
    </citation>
    <scope>NUCLEOTIDE SEQUENCE [LARGE SCALE GENOMIC DNA]</scope>
    <source>
        <strain evidence="2">T4</strain>
    </source>
</reference>
<dbReference type="EMBL" id="FQ790328">
    <property type="protein sequence ID" value="CCD50694.1"/>
    <property type="molecule type" value="Genomic_DNA"/>
</dbReference>
<sequence length="53" mass="6242">MKVFPHVFKSKYATPSDIGNLHTTHAIQDDSQYTRVHIYNDLASMKPCFFFHR</sequence>
<dbReference type="AlphaFoldDB" id="G2YFZ6"/>
<proteinExistence type="predicted"/>
<gene>
    <name evidence="1" type="ORF">BofuT4_uP087570.1</name>
</gene>